<proteinExistence type="predicted"/>
<feature type="region of interest" description="Disordered" evidence="1">
    <location>
        <begin position="342"/>
        <end position="384"/>
    </location>
</feature>
<evidence type="ECO:0000313" key="4">
    <source>
        <dbReference type="Proteomes" id="UP000019438"/>
    </source>
</evidence>
<dbReference type="EC" id="3.6.1.11" evidence="3"/>
<reference evidence="4" key="1">
    <citation type="submission" date="2012-06" db="EMBL/GenBank/DDBJ databases">
        <title>Genome analysis of multiple Granulibacter bethesdensis isolates demonstrates substantial genome diversity.</title>
        <authorList>
            <person name="Greenberg D.E."/>
            <person name="Porcella S.F."/>
            <person name="Zarember K."/>
            <person name="Zelazny A.M."/>
            <person name="Bruno D."/>
            <person name="Martens C."/>
            <person name="Barbian K.D."/>
            <person name="Jaske E."/>
            <person name="Holland S.M."/>
        </authorList>
    </citation>
    <scope>NUCLEOTIDE SEQUENCE [LARGE SCALE GENOMIC DNA]</scope>
    <source>
        <strain evidence="4">CGDNIH3</strain>
    </source>
</reference>
<dbReference type="InterPro" id="IPR003695">
    <property type="entry name" value="Ppx_GppA_N"/>
</dbReference>
<keyword evidence="3" id="KW-0378">Hydrolase</keyword>
<organism evidence="3 4">
    <name type="scientific">Granulibacter bethesdensis</name>
    <dbReference type="NCBI Taxonomy" id="364410"/>
    <lineage>
        <taxon>Bacteria</taxon>
        <taxon>Pseudomonadati</taxon>
        <taxon>Pseudomonadota</taxon>
        <taxon>Alphaproteobacteria</taxon>
        <taxon>Acetobacterales</taxon>
        <taxon>Acetobacteraceae</taxon>
        <taxon>Granulibacter</taxon>
    </lineage>
</organism>
<dbReference type="KEGG" id="gbc:GbCGDNIH3_1145"/>
<dbReference type="InterPro" id="IPR050273">
    <property type="entry name" value="GppA/Ppx_hydrolase"/>
</dbReference>
<dbReference type="InterPro" id="IPR043129">
    <property type="entry name" value="ATPase_NBD"/>
</dbReference>
<evidence type="ECO:0000259" key="2">
    <source>
        <dbReference type="Pfam" id="PF02541"/>
    </source>
</evidence>
<evidence type="ECO:0000313" key="3">
    <source>
        <dbReference type="EMBL" id="AHJ62974.1"/>
    </source>
</evidence>
<sequence>MVNPYSPFSLNLPGAGSHRQAGASAYAALDLGTNNCRLLIGTPAGGSFRVLDSFSRIVRLGEGLQTTGRLSPRAMERTLSALRVCVARMQRRTLSGVRAVATEACRHAVNGRDFLNRVQAETGLDFDVISTREEIELALESCIPLLRRTEARRILLFDIGGGSTELAWVRIDGNCPVLVGTVSLPVGVVRLAEQYGDARFSAGAFEEMVQDVRQRLETFEDIHRIHPEILHGGVALLGTSGTATTIASICFDLNRYRRCMVDGAVMSLTQADQAVQILRALGRAEPQGEGLRKHPCIGPQRADFVLPGCAIFQAIRSLWPTTSVIVADRGLREGMLLRMMHEAGHGGRRGRRKRNPAIPSSRSGLTGSGLEGPPSGISTLTKPV</sequence>
<dbReference type="PANTHER" id="PTHR30005:SF0">
    <property type="entry name" value="RETROGRADE REGULATION PROTEIN 2"/>
    <property type="match status" value="1"/>
</dbReference>
<name>A0AAN0VFQ6_9PROT</name>
<dbReference type="RefSeq" id="WP_025286598.1">
    <property type="nucleotide sequence ID" value="NZ_CP003181.2"/>
</dbReference>
<evidence type="ECO:0000256" key="1">
    <source>
        <dbReference type="SAM" id="MobiDB-lite"/>
    </source>
</evidence>
<dbReference type="CDD" id="cd24054">
    <property type="entry name" value="ASKHA_NBD_AaPPX-GppA_MtPPX2-like"/>
    <property type="match status" value="1"/>
</dbReference>
<gene>
    <name evidence="3" type="ORF">GbCGDNIH3_1145</name>
</gene>
<dbReference type="Gene3D" id="3.30.420.40">
    <property type="match status" value="1"/>
</dbReference>
<accession>A0AAN0VFQ6</accession>
<dbReference type="AlphaFoldDB" id="A0AAN0VFQ6"/>
<feature type="compositionally biased region" description="Basic residues" evidence="1">
    <location>
        <begin position="346"/>
        <end position="355"/>
    </location>
</feature>
<dbReference type="EMBL" id="CP003181">
    <property type="protein sequence ID" value="AHJ62974.1"/>
    <property type="molecule type" value="Genomic_DNA"/>
</dbReference>
<dbReference type="Proteomes" id="UP000019438">
    <property type="component" value="Chromosome"/>
</dbReference>
<dbReference type="PANTHER" id="PTHR30005">
    <property type="entry name" value="EXOPOLYPHOSPHATASE"/>
    <property type="match status" value="1"/>
</dbReference>
<dbReference type="Pfam" id="PF02541">
    <property type="entry name" value="Ppx-GppA"/>
    <property type="match status" value="1"/>
</dbReference>
<dbReference type="Gene3D" id="3.30.420.150">
    <property type="entry name" value="Exopolyphosphatase. Domain 2"/>
    <property type="match status" value="1"/>
</dbReference>
<dbReference type="GO" id="GO:0004309">
    <property type="term" value="F:exopolyphosphatase activity"/>
    <property type="evidence" value="ECO:0007669"/>
    <property type="project" value="UniProtKB-EC"/>
</dbReference>
<feature type="domain" description="Ppx/GppA phosphatase N-terminal" evidence="2">
    <location>
        <begin position="45"/>
        <end position="342"/>
    </location>
</feature>
<dbReference type="SUPFAM" id="SSF53067">
    <property type="entry name" value="Actin-like ATPase domain"/>
    <property type="match status" value="2"/>
</dbReference>
<protein>
    <submittedName>
        <fullName evidence="3">Exopolyphosphatase</fullName>
        <ecNumber evidence="3">3.6.1.11</ecNumber>
    </submittedName>
</protein>